<dbReference type="SMART" id="SM00282">
    <property type="entry name" value="LamG"/>
    <property type="match status" value="6"/>
</dbReference>
<evidence type="ECO:0000313" key="19">
    <source>
        <dbReference type="Ensembl" id="ENSATEP00000067422.1"/>
    </source>
</evidence>
<keyword evidence="16" id="KW-0732">Signal</keyword>
<dbReference type="GO" id="GO:0046872">
    <property type="term" value="F:metal ion binding"/>
    <property type="evidence" value="ECO:0007669"/>
    <property type="project" value="UniProtKB-KW"/>
</dbReference>
<sequence length="1639" mass="179922">MNPNSLPGHVLFLLSTVLGLSVGLEFTGSEGQWARYLRWDASSRSDLTFQFKTSESEGLLLYFDDGGYCDFLLLTVSGGKLQLRVSIDCAETTITSDKMINDSRWHFAAINRHNLRTGLAVDGQTKTEEVRPQRQFMKIVSDLFLGGLPGDIRAGAITLPSVRELPPFKGIITDLSYGSKLPTLINSQKVRLEMMGLCTENPCENGGICSLADGETYCDCSKTGYVGRYCTEGKRPGSREHFCFSCVISAREENVATFRGSEYFCYDLSQNPIQSSSDEITLSFKTWQRNGLLLHTGKSADYVNLALKDGAVSLVINLGSGAFEAIVEPVNGKFNDNAWHDIKVTRNLRQQSGIGHAMVNKLHCLVTISVDGILTTTGYTQEDYTMLGSDDFFYVGGSPSTADLPGSPVSNNFMGCLKEVVYKNNDIRLELSRLARIVDPKMKLQGDVVFKCENVPTLDPINFETPDSYLSLPKWNTKRVGSISFDFRTSEPNGLILFTHGKPQDRRDAKGQKNNKVDFFAVELLDGGLYLLLDMGSGTIKVKATQAKVNDGAWHHVDIQRDGRSGIISVNSRRTPFTASGENEILDLEGDLYLGGLPDNRVGLVLPTELWTAMLNYGYVGCVRDLFIDGRSKDIRQIAQSQNVTGIKSSCSKATGKQCDSNPCKNNGACKEGWNRFICDCTGTGFWDTTCERGEIFYKSFFFMCRMCFHSDGDTFKMLLDLSKGPEVLYAGQKLNDNEWHSVRVVRRGKNFKLTVDDDMAEGQMAGDHTRLEFNNVETGILTERRFVSSAPSSFIGHLQSLKFNGMQYIDMCKNGDIDFCELNARFGMRFIIADPVTFKTKGSYLGLATLQAYTTMHLFFQFKTTSPDGFIIFNSGDGNDFIAVELVKGFIHYVFDLGNGPSLLKGNSDNPLNDNQWHNVVIMRDASNTHTLKVDSKSVTQNVNGAKNLDLKGDLFIGGLGPNMYQNLPKLVVSREGFQGCLASVDLNGRLPDLINDALFRSGQIERGCEGPSTTCQEDSCANMGVCIQQWENFTCDCSMTSYTGTHCNDPGTTYIFGKGGGLITYTWPNNERPSTRTDRLAVGFSTTIKDGILVRIDSAPRLGDYIMLHIEQGKIGVTFNIGTVDISVKETTTAVNDGKYHLVRFTRNGGNATLQVDNWPSNEHFPAGNSDIERYQMANKKIPFKYTRPVEDWLQEKGRQLTIFNTQATISIGGNDRKRPYQGQLSGLYYNGLKVLNMAAEGHPNIKVNGSVRLVGDVPTSRGAARTTTSMPPEMSTTFIETTTTLSTTTTRKQRSPPTIQTTDDIVSSAECSSDDEDLEECDSGHAGGELVIPILVEDPIDIPSVSTRSPFIPLPPTLRPVLTIIETTKESLAMATEAGVPCLSDRGSDDCDDGDGGDDAFDSSLPPTDDEDFYTTFSLVTDKILTTSAYEGGYKALAPKWEAKDLRPSKASEAGRTTSTSPLPDLRGTPPPAVPSDTPPKLPAGKMNNREVKPPQPDIVLLPLPTSFDLDGTKPRGPFITSPMLRTVPAALPTVPGVVRRVPPGASEVIRESSSTTGMVVGIVSAAALCILILLYAMYKYRNRDEGSYQVDETRNYISNSAQTNGAVVKDKTPSGSAKGSASSKRPKDKDKEYYV</sequence>
<comment type="function">
    <text evidence="12">Neuronal cell surface protein that may be involved in cell recognition and cell adhesion.</text>
</comment>
<dbReference type="SUPFAM" id="SSF49899">
    <property type="entry name" value="Concanavalin A-like lectins/glucanases"/>
    <property type="match status" value="6"/>
</dbReference>
<keyword evidence="8" id="KW-0130">Cell adhesion</keyword>
<feature type="compositionally biased region" description="Acidic residues" evidence="14">
    <location>
        <begin position="1393"/>
        <end position="1404"/>
    </location>
</feature>
<dbReference type="Proteomes" id="UP000265040">
    <property type="component" value="Chromosome 24"/>
</dbReference>
<feature type="chain" id="PRO_5031103292" description="Neurexin 3b" evidence="16">
    <location>
        <begin position="24"/>
        <end position="1639"/>
    </location>
</feature>
<feature type="transmembrane region" description="Helical" evidence="15">
    <location>
        <begin position="1562"/>
        <end position="1582"/>
    </location>
</feature>
<dbReference type="CDD" id="cd00054">
    <property type="entry name" value="EGF_CA"/>
    <property type="match status" value="3"/>
</dbReference>
<feature type="domain" description="EGF-like" evidence="18">
    <location>
        <begin position="194"/>
        <end position="231"/>
    </location>
</feature>
<dbReference type="Pfam" id="PF02210">
    <property type="entry name" value="Laminin_G_2"/>
    <property type="match status" value="6"/>
</dbReference>
<dbReference type="InterPro" id="IPR003585">
    <property type="entry name" value="Neurexin-like"/>
</dbReference>
<dbReference type="Gene3D" id="2.10.25.10">
    <property type="entry name" value="Laminin"/>
    <property type="match status" value="3"/>
</dbReference>
<dbReference type="PANTHER" id="PTHR15036">
    <property type="entry name" value="PIKACHURIN-LIKE PROTEIN"/>
    <property type="match status" value="1"/>
</dbReference>
<dbReference type="FunFam" id="2.60.120.200:FF:000003">
    <property type="entry name" value="neurexin-1 isoform X1"/>
    <property type="match status" value="1"/>
</dbReference>
<dbReference type="InterPro" id="IPR001791">
    <property type="entry name" value="Laminin_G"/>
</dbReference>
<evidence type="ECO:0000256" key="13">
    <source>
        <dbReference type="PROSITE-ProRule" id="PRU00076"/>
    </source>
</evidence>
<feature type="region of interest" description="Disordered" evidence="14">
    <location>
        <begin position="1603"/>
        <end position="1639"/>
    </location>
</feature>
<feature type="region of interest" description="Disordered" evidence="14">
    <location>
        <begin position="1387"/>
        <end position="1411"/>
    </location>
</feature>
<dbReference type="GeneTree" id="ENSGT00940000167343"/>
<evidence type="ECO:0000256" key="16">
    <source>
        <dbReference type="SAM" id="SignalP"/>
    </source>
</evidence>
<dbReference type="PROSITE" id="PS50026">
    <property type="entry name" value="EGF_3"/>
    <property type="match status" value="3"/>
</dbReference>
<evidence type="ECO:0000256" key="14">
    <source>
        <dbReference type="SAM" id="MobiDB-lite"/>
    </source>
</evidence>
<keyword evidence="4 15" id="KW-0812">Transmembrane</keyword>
<dbReference type="FunFam" id="2.60.120.200:FF:000004">
    <property type="entry name" value="neurexin-1 isoform X1"/>
    <property type="match status" value="1"/>
</dbReference>
<evidence type="ECO:0000256" key="6">
    <source>
        <dbReference type="ARBA" id="ARBA00022737"/>
    </source>
</evidence>
<evidence type="ECO:0000256" key="15">
    <source>
        <dbReference type="SAM" id="Phobius"/>
    </source>
</evidence>
<evidence type="ECO:0000256" key="12">
    <source>
        <dbReference type="ARBA" id="ARBA00054347"/>
    </source>
</evidence>
<dbReference type="GO" id="GO:0007155">
    <property type="term" value="P:cell adhesion"/>
    <property type="evidence" value="ECO:0007669"/>
    <property type="project" value="UniProtKB-KW"/>
</dbReference>
<feature type="compositionally biased region" description="Basic and acidic residues" evidence="14">
    <location>
        <begin position="1629"/>
        <end position="1639"/>
    </location>
</feature>
<dbReference type="InterPro" id="IPR013320">
    <property type="entry name" value="ConA-like_dom_sf"/>
</dbReference>
<dbReference type="FunFam" id="2.10.25.10:FF:000029">
    <property type="entry name" value="neurexin-1 isoform X1"/>
    <property type="match status" value="1"/>
</dbReference>
<proteinExistence type="inferred from homology"/>
<keyword evidence="10 15" id="KW-0472">Membrane</keyword>
<feature type="domain" description="Laminin G" evidence="17">
    <location>
        <begin position="23"/>
        <end position="203"/>
    </location>
</feature>
<name>A0A7N6BU66_ANATE</name>
<feature type="domain" description="Laminin G" evidence="17">
    <location>
        <begin position="835"/>
        <end position="1010"/>
    </location>
</feature>
<keyword evidence="6" id="KW-0677">Repeat</keyword>
<organism evidence="19 20">
    <name type="scientific">Anabas testudineus</name>
    <name type="common">Climbing perch</name>
    <name type="synonym">Anthias testudineus</name>
    <dbReference type="NCBI Taxonomy" id="64144"/>
    <lineage>
        <taxon>Eukaryota</taxon>
        <taxon>Metazoa</taxon>
        <taxon>Chordata</taxon>
        <taxon>Craniata</taxon>
        <taxon>Vertebrata</taxon>
        <taxon>Euteleostomi</taxon>
        <taxon>Actinopterygii</taxon>
        <taxon>Neopterygii</taxon>
        <taxon>Teleostei</taxon>
        <taxon>Neoteleostei</taxon>
        <taxon>Acanthomorphata</taxon>
        <taxon>Anabantaria</taxon>
        <taxon>Anabantiformes</taxon>
        <taxon>Anabantoidei</taxon>
        <taxon>Anabantidae</taxon>
        <taxon>Anabas</taxon>
    </lineage>
</organism>
<evidence type="ECO:0000256" key="7">
    <source>
        <dbReference type="ARBA" id="ARBA00022837"/>
    </source>
</evidence>
<evidence type="ECO:0000256" key="1">
    <source>
        <dbReference type="ARBA" id="ARBA00004479"/>
    </source>
</evidence>
<keyword evidence="11" id="KW-1015">Disulfide bond</keyword>
<dbReference type="Gene3D" id="2.60.120.200">
    <property type="match status" value="6"/>
</dbReference>
<evidence type="ECO:0008006" key="21">
    <source>
        <dbReference type="Google" id="ProtNLM"/>
    </source>
</evidence>
<dbReference type="Ensembl" id="ENSATET00000040292.1">
    <property type="protein sequence ID" value="ENSATEP00000067422.1"/>
    <property type="gene ID" value="ENSATEG00000017477.3"/>
</dbReference>
<dbReference type="SMART" id="SM00181">
    <property type="entry name" value="EGF"/>
    <property type="match status" value="3"/>
</dbReference>
<feature type="domain" description="EGF-like" evidence="18">
    <location>
        <begin position="655"/>
        <end position="692"/>
    </location>
</feature>
<dbReference type="FunFam" id="2.10.25.10:FF:000015">
    <property type="entry name" value="neurexin-1 isoform X1"/>
    <property type="match status" value="1"/>
</dbReference>
<comment type="caution">
    <text evidence="13">Lacks conserved residue(s) required for the propagation of feature annotation.</text>
</comment>
<dbReference type="SMART" id="SM00294">
    <property type="entry name" value="4.1m"/>
    <property type="match status" value="1"/>
</dbReference>
<reference evidence="19" key="2">
    <citation type="submission" date="2025-08" db="UniProtKB">
        <authorList>
            <consortium name="Ensembl"/>
        </authorList>
    </citation>
    <scope>IDENTIFICATION</scope>
</reference>
<feature type="signal peptide" evidence="16">
    <location>
        <begin position="1"/>
        <end position="23"/>
    </location>
</feature>
<dbReference type="GO" id="GO:0016020">
    <property type="term" value="C:membrane"/>
    <property type="evidence" value="ECO:0007669"/>
    <property type="project" value="UniProtKB-SubCell"/>
</dbReference>
<evidence type="ECO:0000259" key="17">
    <source>
        <dbReference type="PROSITE" id="PS50025"/>
    </source>
</evidence>
<reference evidence="19" key="1">
    <citation type="submission" date="2021-04" db="EMBL/GenBank/DDBJ databases">
        <authorList>
            <consortium name="Wellcome Sanger Institute Data Sharing"/>
        </authorList>
    </citation>
    <scope>NUCLEOTIDE SEQUENCE [LARGE SCALE GENOMIC DNA]</scope>
</reference>
<feature type="domain" description="Laminin G" evidence="17">
    <location>
        <begin position="1054"/>
        <end position="1254"/>
    </location>
</feature>
<evidence type="ECO:0000256" key="5">
    <source>
        <dbReference type="ARBA" id="ARBA00022723"/>
    </source>
</evidence>
<keyword evidence="5" id="KW-0479">Metal-binding</keyword>
<evidence type="ECO:0000256" key="11">
    <source>
        <dbReference type="ARBA" id="ARBA00023157"/>
    </source>
</evidence>
<feature type="compositionally biased region" description="Low complexity" evidence="14">
    <location>
        <begin position="1618"/>
        <end position="1627"/>
    </location>
</feature>
<evidence type="ECO:0000259" key="18">
    <source>
        <dbReference type="PROSITE" id="PS50026"/>
    </source>
</evidence>
<keyword evidence="20" id="KW-1185">Reference proteome</keyword>
<feature type="compositionally biased region" description="Polar residues" evidence="14">
    <location>
        <begin position="1298"/>
        <end position="1307"/>
    </location>
</feature>
<comment type="subcellular location">
    <subcellularLocation>
        <location evidence="1">Membrane</location>
        <topology evidence="1">Single-pass type I membrane protein</topology>
    </subcellularLocation>
</comment>
<feature type="region of interest" description="Disordered" evidence="14">
    <location>
        <begin position="1448"/>
        <end position="1501"/>
    </location>
</feature>
<dbReference type="InterPro" id="IPR050372">
    <property type="entry name" value="Neurexin-related_CASP"/>
</dbReference>
<dbReference type="CDD" id="cd00110">
    <property type="entry name" value="LamG"/>
    <property type="match status" value="6"/>
</dbReference>
<evidence type="ECO:0000256" key="2">
    <source>
        <dbReference type="ARBA" id="ARBA00010241"/>
    </source>
</evidence>
<evidence type="ECO:0000256" key="3">
    <source>
        <dbReference type="ARBA" id="ARBA00022536"/>
    </source>
</evidence>
<feature type="domain" description="Laminin G" evidence="17">
    <location>
        <begin position="459"/>
        <end position="651"/>
    </location>
</feature>
<dbReference type="FunFam" id="2.60.120.200:FF:000005">
    <property type="entry name" value="neurexin-1 isoform X1"/>
    <property type="match status" value="1"/>
</dbReference>
<dbReference type="Pfam" id="PF00008">
    <property type="entry name" value="EGF"/>
    <property type="match status" value="1"/>
</dbReference>
<feature type="domain" description="EGF-like" evidence="18">
    <location>
        <begin position="1013"/>
        <end position="1050"/>
    </location>
</feature>
<keyword evidence="7" id="KW-0106">Calcium</keyword>
<keyword evidence="3 13" id="KW-0245">EGF-like domain</keyword>
<feature type="domain" description="Laminin G" evidence="17">
    <location>
        <begin position="255"/>
        <end position="452"/>
    </location>
</feature>
<protein>
    <recommendedName>
        <fullName evidence="21">Neurexin 3b</fullName>
    </recommendedName>
</protein>
<reference evidence="19" key="3">
    <citation type="submission" date="2025-09" db="UniProtKB">
        <authorList>
            <consortium name="Ensembl"/>
        </authorList>
    </citation>
    <scope>IDENTIFICATION</scope>
</reference>
<evidence type="ECO:0000313" key="20">
    <source>
        <dbReference type="Proteomes" id="UP000265040"/>
    </source>
</evidence>
<evidence type="ECO:0000256" key="10">
    <source>
        <dbReference type="ARBA" id="ARBA00023136"/>
    </source>
</evidence>
<feature type="compositionally biased region" description="Pro residues" evidence="14">
    <location>
        <begin position="1472"/>
        <end position="1485"/>
    </location>
</feature>
<evidence type="ECO:0000256" key="9">
    <source>
        <dbReference type="ARBA" id="ARBA00022989"/>
    </source>
</evidence>
<comment type="similarity">
    <text evidence="2">Belongs to the neurexin family.</text>
</comment>
<keyword evidence="9 15" id="KW-1133">Transmembrane helix</keyword>
<dbReference type="FunFam" id="2.60.120.200:FF:000001">
    <property type="entry name" value="neurexin-1 isoform X1"/>
    <property type="match status" value="1"/>
</dbReference>
<accession>A0A7N6BU66</accession>
<dbReference type="PROSITE" id="PS50025">
    <property type="entry name" value="LAM_G_DOMAIN"/>
    <property type="match status" value="5"/>
</dbReference>
<feature type="region of interest" description="Disordered" evidence="14">
    <location>
        <begin position="1286"/>
        <end position="1307"/>
    </location>
</feature>
<evidence type="ECO:0000256" key="8">
    <source>
        <dbReference type="ARBA" id="ARBA00022889"/>
    </source>
</evidence>
<dbReference type="InterPro" id="IPR000742">
    <property type="entry name" value="EGF"/>
</dbReference>
<dbReference type="PANTHER" id="PTHR15036:SF48">
    <property type="entry name" value="NEUREXIN-3B"/>
    <property type="match status" value="1"/>
</dbReference>
<evidence type="ECO:0000256" key="4">
    <source>
        <dbReference type="ARBA" id="ARBA00022692"/>
    </source>
</evidence>